<feature type="transmembrane region" description="Helical" evidence="6">
    <location>
        <begin position="158"/>
        <end position="181"/>
    </location>
</feature>
<evidence type="ECO:0000256" key="1">
    <source>
        <dbReference type="ARBA" id="ARBA00004141"/>
    </source>
</evidence>
<feature type="domain" description="ABC transmembrane type-1" evidence="7">
    <location>
        <begin position="29"/>
        <end position="212"/>
    </location>
</feature>
<dbReference type="InterPro" id="IPR000515">
    <property type="entry name" value="MetI-like"/>
</dbReference>
<proteinExistence type="inferred from homology"/>
<evidence type="ECO:0000256" key="2">
    <source>
        <dbReference type="ARBA" id="ARBA00022448"/>
    </source>
</evidence>
<protein>
    <submittedName>
        <fullName evidence="8">ABC transporter permease</fullName>
    </submittedName>
</protein>
<feature type="transmembrane region" description="Helical" evidence="6">
    <location>
        <begin position="62"/>
        <end position="84"/>
    </location>
</feature>
<dbReference type="PANTHER" id="PTHR30177">
    <property type="entry name" value="GLYCINE BETAINE/L-PROLINE TRANSPORT SYSTEM PERMEASE PROTEIN PROW"/>
    <property type="match status" value="1"/>
</dbReference>
<keyword evidence="9" id="KW-1185">Reference proteome</keyword>
<dbReference type="Gene3D" id="1.10.3720.10">
    <property type="entry name" value="MetI-like"/>
    <property type="match status" value="1"/>
</dbReference>
<evidence type="ECO:0000256" key="6">
    <source>
        <dbReference type="RuleBase" id="RU363032"/>
    </source>
</evidence>
<dbReference type="EMBL" id="BAAAPC010000018">
    <property type="protein sequence ID" value="GAA2008197.1"/>
    <property type="molecule type" value="Genomic_DNA"/>
</dbReference>
<dbReference type="Proteomes" id="UP001501585">
    <property type="component" value="Unassembled WGS sequence"/>
</dbReference>
<evidence type="ECO:0000256" key="4">
    <source>
        <dbReference type="ARBA" id="ARBA00022989"/>
    </source>
</evidence>
<evidence type="ECO:0000256" key="5">
    <source>
        <dbReference type="ARBA" id="ARBA00023136"/>
    </source>
</evidence>
<feature type="transmembrane region" description="Helical" evidence="6">
    <location>
        <begin position="193"/>
        <end position="215"/>
    </location>
</feature>
<name>A0ABP5EW15_9ACTN</name>
<keyword evidence="5 6" id="KW-0472">Membrane</keyword>
<dbReference type="Pfam" id="PF00528">
    <property type="entry name" value="BPD_transp_1"/>
    <property type="match status" value="1"/>
</dbReference>
<evidence type="ECO:0000256" key="3">
    <source>
        <dbReference type="ARBA" id="ARBA00022692"/>
    </source>
</evidence>
<dbReference type="PROSITE" id="PS50928">
    <property type="entry name" value="ABC_TM1"/>
    <property type="match status" value="1"/>
</dbReference>
<accession>A0ABP5EW15</accession>
<comment type="similarity">
    <text evidence="6">Belongs to the binding-protein-dependent transport system permease family.</text>
</comment>
<evidence type="ECO:0000259" key="7">
    <source>
        <dbReference type="PROSITE" id="PS50928"/>
    </source>
</evidence>
<sequence>MLPCPGGARIVTDFLAYVDQHSDTIMMQATQHASLIAQCILIAAVLGVGIGLLVFRNETATALTTGTTSIIFTIPSLAMLGLLITPLGLGVAPTVTAIVLYSLLPILRNTISGLNSVDPALVDAAHGIGMGRTRALFRVQLPLAWPAILAGLRVSTQLAMGIGAIAAFVNGPGLGQLIFSAQGRLGTVNAPNMALAGTLGIVVLALLFDLIFVLIGKLTTSRGIRIHA</sequence>
<dbReference type="InterPro" id="IPR035906">
    <property type="entry name" value="MetI-like_sf"/>
</dbReference>
<keyword evidence="3 6" id="KW-0812">Transmembrane</keyword>
<comment type="subcellular location">
    <subcellularLocation>
        <location evidence="6">Cell membrane</location>
        <topology evidence="6">Multi-pass membrane protein</topology>
    </subcellularLocation>
    <subcellularLocation>
        <location evidence="1">Membrane</location>
        <topology evidence="1">Multi-pass membrane protein</topology>
    </subcellularLocation>
</comment>
<dbReference type="SUPFAM" id="SSF161098">
    <property type="entry name" value="MetI-like"/>
    <property type="match status" value="1"/>
</dbReference>
<reference evidence="9" key="1">
    <citation type="journal article" date="2019" name="Int. J. Syst. Evol. Microbiol.">
        <title>The Global Catalogue of Microorganisms (GCM) 10K type strain sequencing project: providing services to taxonomists for standard genome sequencing and annotation.</title>
        <authorList>
            <consortium name="The Broad Institute Genomics Platform"/>
            <consortium name="The Broad Institute Genome Sequencing Center for Infectious Disease"/>
            <person name="Wu L."/>
            <person name="Ma J."/>
        </authorList>
    </citation>
    <scope>NUCLEOTIDE SEQUENCE [LARGE SCALE GENOMIC DNA]</scope>
    <source>
        <strain evidence="9">JCM 15313</strain>
    </source>
</reference>
<feature type="transmembrane region" description="Helical" evidence="6">
    <location>
        <begin position="35"/>
        <end position="55"/>
    </location>
</feature>
<dbReference type="PANTHER" id="PTHR30177:SF4">
    <property type="entry name" value="OSMOPROTECTANT IMPORT PERMEASE PROTEIN OSMW"/>
    <property type="match status" value="1"/>
</dbReference>
<comment type="caution">
    <text evidence="8">The sequence shown here is derived from an EMBL/GenBank/DDBJ whole genome shotgun (WGS) entry which is preliminary data.</text>
</comment>
<dbReference type="CDD" id="cd06261">
    <property type="entry name" value="TM_PBP2"/>
    <property type="match status" value="1"/>
</dbReference>
<keyword evidence="2 6" id="KW-0813">Transport</keyword>
<dbReference type="InterPro" id="IPR051204">
    <property type="entry name" value="ABC_transp_perm/SBD"/>
</dbReference>
<organism evidence="8 9">
    <name type="scientific">Nocardiopsis rhodophaea</name>
    <dbReference type="NCBI Taxonomy" id="280238"/>
    <lineage>
        <taxon>Bacteria</taxon>
        <taxon>Bacillati</taxon>
        <taxon>Actinomycetota</taxon>
        <taxon>Actinomycetes</taxon>
        <taxon>Streptosporangiales</taxon>
        <taxon>Nocardiopsidaceae</taxon>
        <taxon>Nocardiopsis</taxon>
    </lineage>
</organism>
<keyword evidence="4 6" id="KW-1133">Transmembrane helix</keyword>
<evidence type="ECO:0000313" key="8">
    <source>
        <dbReference type="EMBL" id="GAA2008197.1"/>
    </source>
</evidence>
<gene>
    <name evidence="8" type="ORF">GCM10009799_39790</name>
</gene>
<evidence type="ECO:0000313" key="9">
    <source>
        <dbReference type="Proteomes" id="UP001501585"/>
    </source>
</evidence>